<proteinExistence type="predicted"/>
<evidence type="ECO:0008006" key="3">
    <source>
        <dbReference type="Google" id="ProtNLM"/>
    </source>
</evidence>
<reference evidence="1 2" key="1">
    <citation type="submission" date="2023-04" db="EMBL/GenBank/DDBJ databases">
        <title>Genome sequence of Halobacillus naozhouensis KACC 21980.</title>
        <authorList>
            <person name="Kim S."/>
            <person name="Heo J."/>
            <person name="Kwon S.-W."/>
        </authorList>
    </citation>
    <scope>NUCLEOTIDE SEQUENCE [LARGE SCALE GENOMIC DNA]</scope>
    <source>
        <strain evidence="1 2">KCTC 13234</strain>
    </source>
</reference>
<evidence type="ECO:0000313" key="2">
    <source>
        <dbReference type="Proteomes" id="UP001221597"/>
    </source>
</evidence>
<evidence type="ECO:0000313" key="1">
    <source>
        <dbReference type="EMBL" id="WFT75444.1"/>
    </source>
</evidence>
<gene>
    <name evidence="1" type="ORF">P9989_03330</name>
</gene>
<protein>
    <recommendedName>
        <fullName evidence="3">Phage protein</fullName>
    </recommendedName>
</protein>
<organism evidence="1 2">
    <name type="scientific">Halobacillus naozhouensis</name>
    <dbReference type="NCBI Taxonomy" id="554880"/>
    <lineage>
        <taxon>Bacteria</taxon>
        <taxon>Bacillati</taxon>
        <taxon>Bacillota</taxon>
        <taxon>Bacilli</taxon>
        <taxon>Bacillales</taxon>
        <taxon>Bacillaceae</taxon>
        <taxon>Halobacillus</taxon>
    </lineage>
</organism>
<accession>A0ABY8J212</accession>
<name>A0ABY8J212_9BACI</name>
<dbReference type="EMBL" id="CP121671">
    <property type="protein sequence ID" value="WFT75444.1"/>
    <property type="molecule type" value="Genomic_DNA"/>
</dbReference>
<sequence>MLSFEEKIAIIEEFDQLEKKEVSLGRVNFHFENSLYDKKNIVYHLHPNGNGFVYAGEVEGYPTDSKGMVNIRDFGADELRNLVQEAIESLSATPAEKNPVLEEWMNDFNQSLVLMREEDGYNVYADEALEGTFNSYEEAANFLEQEGFSRV</sequence>
<keyword evidence="2" id="KW-1185">Reference proteome</keyword>
<dbReference type="RefSeq" id="WP_283077410.1">
    <property type="nucleotide sequence ID" value="NZ_CP121671.1"/>
</dbReference>
<dbReference type="Proteomes" id="UP001221597">
    <property type="component" value="Chromosome"/>
</dbReference>